<evidence type="ECO:0000313" key="3">
    <source>
        <dbReference type="Proteomes" id="UP000053268"/>
    </source>
</evidence>
<name>A0A194PY04_PAPXU</name>
<gene>
    <name evidence="2" type="ORF">RR46_09437</name>
</gene>
<feature type="region of interest" description="Disordered" evidence="1">
    <location>
        <begin position="1"/>
        <end position="33"/>
    </location>
</feature>
<feature type="region of interest" description="Disordered" evidence="1">
    <location>
        <begin position="68"/>
        <end position="101"/>
    </location>
</feature>
<keyword evidence="3" id="KW-1185">Reference proteome</keyword>
<accession>A0A194PY04</accession>
<evidence type="ECO:0000313" key="2">
    <source>
        <dbReference type="EMBL" id="KPI98221.1"/>
    </source>
</evidence>
<feature type="compositionally biased region" description="Polar residues" evidence="1">
    <location>
        <begin position="11"/>
        <end position="24"/>
    </location>
</feature>
<dbReference type="EMBL" id="KQ459585">
    <property type="protein sequence ID" value="KPI98221.1"/>
    <property type="molecule type" value="Genomic_DNA"/>
</dbReference>
<organism evidence="2 3">
    <name type="scientific">Papilio xuthus</name>
    <name type="common">Asian swallowtail butterfly</name>
    <dbReference type="NCBI Taxonomy" id="66420"/>
    <lineage>
        <taxon>Eukaryota</taxon>
        <taxon>Metazoa</taxon>
        <taxon>Ecdysozoa</taxon>
        <taxon>Arthropoda</taxon>
        <taxon>Hexapoda</taxon>
        <taxon>Insecta</taxon>
        <taxon>Pterygota</taxon>
        <taxon>Neoptera</taxon>
        <taxon>Endopterygota</taxon>
        <taxon>Lepidoptera</taxon>
        <taxon>Glossata</taxon>
        <taxon>Ditrysia</taxon>
        <taxon>Papilionoidea</taxon>
        <taxon>Papilionidae</taxon>
        <taxon>Papilioninae</taxon>
        <taxon>Papilio</taxon>
    </lineage>
</organism>
<proteinExistence type="predicted"/>
<reference evidence="2 3" key="1">
    <citation type="journal article" date="2015" name="Nat. Commun.">
        <title>Outbred genome sequencing and CRISPR/Cas9 gene editing in butterflies.</title>
        <authorList>
            <person name="Li X."/>
            <person name="Fan D."/>
            <person name="Zhang W."/>
            <person name="Liu G."/>
            <person name="Zhang L."/>
            <person name="Zhao L."/>
            <person name="Fang X."/>
            <person name="Chen L."/>
            <person name="Dong Y."/>
            <person name="Chen Y."/>
            <person name="Ding Y."/>
            <person name="Zhao R."/>
            <person name="Feng M."/>
            <person name="Zhu Y."/>
            <person name="Feng Y."/>
            <person name="Jiang X."/>
            <person name="Zhu D."/>
            <person name="Xiang H."/>
            <person name="Feng X."/>
            <person name="Li S."/>
            <person name="Wang J."/>
            <person name="Zhang G."/>
            <person name="Kronforst M.R."/>
            <person name="Wang W."/>
        </authorList>
    </citation>
    <scope>NUCLEOTIDE SEQUENCE [LARGE SCALE GENOMIC DNA]</scope>
    <source>
        <strain evidence="2">Ya'a_city_454_Px</strain>
        <tissue evidence="2">Whole body</tissue>
    </source>
</reference>
<protein>
    <submittedName>
        <fullName evidence="2">Uncharacterized protein</fullName>
    </submittedName>
</protein>
<dbReference type="Proteomes" id="UP000053268">
    <property type="component" value="Unassembled WGS sequence"/>
</dbReference>
<sequence length="101" mass="11642">MHVMYPESWVQDRSSQPFSQQQAGSPYWAHPAKKRPLSPHTAFYQSGLVQPDHTIYKIDEMKFIKLNKGGIESPPNRRPKVYQDRTKRRSIVSAFPSGSRA</sequence>
<dbReference type="AlphaFoldDB" id="A0A194PY04"/>
<evidence type="ECO:0000256" key="1">
    <source>
        <dbReference type="SAM" id="MobiDB-lite"/>
    </source>
</evidence>